<dbReference type="SUPFAM" id="SSF51126">
    <property type="entry name" value="Pectin lyase-like"/>
    <property type="match status" value="1"/>
</dbReference>
<dbReference type="Pfam" id="PF13229">
    <property type="entry name" value="Beta_helix"/>
    <property type="match status" value="1"/>
</dbReference>
<dbReference type="Proteomes" id="UP001295684">
    <property type="component" value="Unassembled WGS sequence"/>
</dbReference>
<name>A0AAD1XVQ3_EUPCR</name>
<feature type="domain" description="Right handed beta helix" evidence="1">
    <location>
        <begin position="357"/>
        <end position="481"/>
    </location>
</feature>
<sequence length="714" mass="82314">MFTNGFDNLKKAFISCDKNEAEQKQFFEDFKNRLTDEGVVEDHKKFEEIVNSTLKSSRKKFSVNKAKHAQPEYSDLKFTHRNVMNFKSKKRRIPEEEKSTKDDHVEHIQESICTDQSISCYQFNESHNRVFEHSMNLDLVNDLGQRVGEVTEDDFCTNPGETIKLPGKHLKFEYLHIPHSCKIVGRPGTVLEITGAIFIGSFKNPMSWWETINSEIEDQTAVHFCEIRIIFNPEKPYFGKKKEKTDTYTIQEVSEGDYKKSTTRSQYTAQNYSEFDSLFIIDSMNPTFFEIRDCNINAVLDIRCDLNCEIDIKQKYLCSTIDQICSEETINFIKQKTDQPDLEFNSEEDIYDTLNISKLMTISCKRPPSIRIHSCMIRQNGIDPELPYAIPFYSLFKVLQNSRIQLESCCIEETLGPCIRLHNPQIFDLFDTIIARAYESGISIEISKVAIPENYCRSINIERSKISKNKGNGIEIYANEFIDQNLKITCKDSKFSKNYQYGLFIARMAIEDIQISYAKFLNNGNTGCYFKIVHQKFNKSCFSLHNCDFADNRANGLQIDDSGVNLDTINTICNSKNGIALNGTFKPTEISGDALNFLSKHGMNTTMTEVFTSSNKCHGIKSRATGKEQFILKTQVVPLTNKMVYSSTLQIRNVRLNQTERYRGISLDFPSQSVRMNQQPFPQEITWMSCPCMAKMTIWKKLPTQHKRLVDCLL</sequence>
<evidence type="ECO:0000259" key="1">
    <source>
        <dbReference type="Pfam" id="PF13229"/>
    </source>
</evidence>
<proteinExistence type="predicted"/>
<gene>
    <name evidence="2" type="ORF">ECRASSUSDP1_LOCUS20701</name>
</gene>
<comment type="caution">
    <text evidence="2">The sequence shown here is derived from an EMBL/GenBank/DDBJ whole genome shotgun (WGS) entry which is preliminary data.</text>
</comment>
<dbReference type="AlphaFoldDB" id="A0AAD1XVQ3"/>
<keyword evidence="3" id="KW-1185">Reference proteome</keyword>
<evidence type="ECO:0000313" key="2">
    <source>
        <dbReference type="EMBL" id="CAI2379292.1"/>
    </source>
</evidence>
<dbReference type="EMBL" id="CAMPGE010021122">
    <property type="protein sequence ID" value="CAI2379292.1"/>
    <property type="molecule type" value="Genomic_DNA"/>
</dbReference>
<evidence type="ECO:0000313" key="3">
    <source>
        <dbReference type="Proteomes" id="UP001295684"/>
    </source>
</evidence>
<accession>A0AAD1XVQ3</accession>
<organism evidence="2 3">
    <name type="scientific">Euplotes crassus</name>
    <dbReference type="NCBI Taxonomy" id="5936"/>
    <lineage>
        <taxon>Eukaryota</taxon>
        <taxon>Sar</taxon>
        <taxon>Alveolata</taxon>
        <taxon>Ciliophora</taxon>
        <taxon>Intramacronucleata</taxon>
        <taxon>Spirotrichea</taxon>
        <taxon>Hypotrichia</taxon>
        <taxon>Euplotida</taxon>
        <taxon>Euplotidae</taxon>
        <taxon>Moneuplotes</taxon>
    </lineage>
</organism>
<protein>
    <recommendedName>
        <fullName evidence="1">Right handed beta helix domain-containing protein</fullName>
    </recommendedName>
</protein>
<reference evidence="2" key="1">
    <citation type="submission" date="2023-07" db="EMBL/GenBank/DDBJ databases">
        <authorList>
            <consortium name="AG Swart"/>
            <person name="Singh M."/>
            <person name="Singh A."/>
            <person name="Seah K."/>
            <person name="Emmerich C."/>
        </authorList>
    </citation>
    <scope>NUCLEOTIDE SEQUENCE</scope>
    <source>
        <strain evidence="2">DP1</strain>
    </source>
</reference>
<dbReference type="InterPro" id="IPR011050">
    <property type="entry name" value="Pectin_lyase_fold/virulence"/>
</dbReference>
<dbReference type="InterPro" id="IPR039448">
    <property type="entry name" value="Beta_helix"/>
</dbReference>